<name>A0A5N6TC31_ASPPS</name>
<protein>
    <submittedName>
        <fullName evidence="1">Uncharacterized protein</fullName>
    </submittedName>
</protein>
<dbReference type="EMBL" id="ML743551">
    <property type="protein sequence ID" value="KAE8143719.1"/>
    <property type="molecule type" value="Genomic_DNA"/>
</dbReference>
<dbReference type="RefSeq" id="XP_031919782.1">
    <property type="nucleotide sequence ID" value="XM_032058327.1"/>
</dbReference>
<dbReference type="Proteomes" id="UP000325672">
    <property type="component" value="Unassembled WGS sequence"/>
</dbReference>
<dbReference type="OrthoDB" id="10262413at2759"/>
<keyword evidence="2" id="KW-1185">Reference proteome</keyword>
<dbReference type="GeneID" id="43642537"/>
<sequence length="118" mass="13513">MSVLASTVLQRGKGIQVGERKNIWHSVHVHDLSEVYLAQVEAAVASAEAATWGKERYYLVENGHFVWGEAQLAIARVEYEKGMIETCKLDVLDFEQTAWEHMKGPYRWDRTQGVMQFT</sequence>
<reference evidence="1 2" key="1">
    <citation type="submission" date="2019-04" db="EMBL/GenBank/DDBJ databases">
        <title>Friends and foes A comparative genomics study of 23 Aspergillus species from section Flavi.</title>
        <authorList>
            <consortium name="DOE Joint Genome Institute"/>
            <person name="Kjaerbolling I."/>
            <person name="Vesth T."/>
            <person name="Frisvad J.C."/>
            <person name="Nybo J.L."/>
            <person name="Theobald S."/>
            <person name="Kildgaard S."/>
            <person name="Isbrandt T."/>
            <person name="Kuo A."/>
            <person name="Sato A."/>
            <person name="Lyhne E.K."/>
            <person name="Kogle M.E."/>
            <person name="Wiebenga A."/>
            <person name="Kun R.S."/>
            <person name="Lubbers R.J."/>
            <person name="Makela M.R."/>
            <person name="Barry K."/>
            <person name="Chovatia M."/>
            <person name="Clum A."/>
            <person name="Daum C."/>
            <person name="Haridas S."/>
            <person name="He G."/>
            <person name="LaButti K."/>
            <person name="Lipzen A."/>
            <person name="Mondo S."/>
            <person name="Riley R."/>
            <person name="Salamov A."/>
            <person name="Simmons B.A."/>
            <person name="Magnuson J.K."/>
            <person name="Henrissat B."/>
            <person name="Mortensen U.H."/>
            <person name="Larsen T.O."/>
            <person name="Devries R.P."/>
            <person name="Grigoriev I.V."/>
            <person name="Machida M."/>
            <person name="Baker S.E."/>
            <person name="Andersen M.R."/>
        </authorList>
    </citation>
    <scope>NUCLEOTIDE SEQUENCE [LARGE SCALE GENOMIC DNA]</scope>
    <source>
        <strain evidence="1 2">CBS 117625</strain>
    </source>
</reference>
<dbReference type="AlphaFoldDB" id="A0A5N6TC31"/>
<proteinExistence type="predicted"/>
<evidence type="ECO:0000313" key="1">
    <source>
        <dbReference type="EMBL" id="KAE8143719.1"/>
    </source>
</evidence>
<organism evidence="1 2">
    <name type="scientific">Aspergillus pseudotamarii</name>
    <dbReference type="NCBI Taxonomy" id="132259"/>
    <lineage>
        <taxon>Eukaryota</taxon>
        <taxon>Fungi</taxon>
        <taxon>Dikarya</taxon>
        <taxon>Ascomycota</taxon>
        <taxon>Pezizomycotina</taxon>
        <taxon>Eurotiomycetes</taxon>
        <taxon>Eurotiomycetidae</taxon>
        <taxon>Eurotiales</taxon>
        <taxon>Aspergillaceae</taxon>
        <taxon>Aspergillus</taxon>
        <taxon>Aspergillus subgen. Circumdati</taxon>
    </lineage>
</organism>
<evidence type="ECO:0000313" key="2">
    <source>
        <dbReference type="Proteomes" id="UP000325672"/>
    </source>
</evidence>
<gene>
    <name evidence="1" type="ORF">BDV38DRAFT_276800</name>
</gene>
<accession>A0A5N6TC31</accession>